<comment type="caution">
    <text evidence="4">The sequence shown here is derived from an EMBL/GenBank/DDBJ whole genome shotgun (WGS) entry which is preliminary data.</text>
</comment>
<keyword evidence="5" id="KW-1185">Reference proteome</keyword>
<evidence type="ECO:0000259" key="3">
    <source>
        <dbReference type="SMART" id="SM00470"/>
    </source>
</evidence>
<gene>
    <name evidence="4" type="ORF">GCM10009416_33950</name>
</gene>
<evidence type="ECO:0000313" key="5">
    <source>
        <dbReference type="Proteomes" id="UP001501588"/>
    </source>
</evidence>
<dbReference type="SMART" id="SM00470">
    <property type="entry name" value="ParB"/>
    <property type="match status" value="1"/>
</dbReference>
<dbReference type="InterPro" id="IPR003115">
    <property type="entry name" value="ParB_N"/>
</dbReference>
<accession>A0ABN1FKL6</accession>
<dbReference type="InterPro" id="IPR036086">
    <property type="entry name" value="ParB/Sulfiredoxin_sf"/>
</dbReference>
<dbReference type="PANTHER" id="PTHR33375">
    <property type="entry name" value="CHROMOSOME-PARTITIONING PROTEIN PARB-RELATED"/>
    <property type="match status" value="1"/>
</dbReference>
<dbReference type="NCBIfam" id="TIGR00180">
    <property type="entry name" value="parB_part"/>
    <property type="match status" value="1"/>
</dbReference>
<dbReference type="RefSeq" id="WP_343896563.1">
    <property type="nucleotide sequence ID" value="NZ_BAAAFZ010000053.1"/>
</dbReference>
<dbReference type="Gene3D" id="3.90.1530.30">
    <property type="match status" value="1"/>
</dbReference>
<evidence type="ECO:0000313" key="4">
    <source>
        <dbReference type="EMBL" id="GAA0592750.1"/>
    </source>
</evidence>
<dbReference type="EMBL" id="BAAAFZ010000053">
    <property type="protein sequence ID" value="GAA0592750.1"/>
    <property type="molecule type" value="Genomic_DNA"/>
</dbReference>
<feature type="domain" description="ParB-like N-terminal" evidence="3">
    <location>
        <begin position="4"/>
        <end position="95"/>
    </location>
</feature>
<feature type="region of interest" description="Disordered" evidence="2">
    <location>
        <begin position="1"/>
        <end position="26"/>
    </location>
</feature>
<feature type="region of interest" description="Disordered" evidence="2">
    <location>
        <begin position="301"/>
        <end position="335"/>
    </location>
</feature>
<dbReference type="Pfam" id="PF02195">
    <property type="entry name" value="ParB_N"/>
    <property type="match status" value="1"/>
</dbReference>
<proteinExistence type="inferred from homology"/>
<organism evidence="4 5">
    <name type="scientific">Craurococcus roseus</name>
    <dbReference type="NCBI Taxonomy" id="77585"/>
    <lineage>
        <taxon>Bacteria</taxon>
        <taxon>Pseudomonadati</taxon>
        <taxon>Pseudomonadota</taxon>
        <taxon>Alphaproteobacteria</taxon>
        <taxon>Acetobacterales</taxon>
        <taxon>Acetobacteraceae</taxon>
        <taxon>Craurococcus</taxon>
    </lineage>
</organism>
<sequence length="573" mass="60705">MELRQVDPRALKPNPDNPRRTKARPEEDAQLAASVRAVGVTQPPVVREEGGGRLVILAGHRRTAAAIAAGLDAIHVLVRGADDGSDAARAFAENIVRANLGIVDQWRGVEALAGEGWSEEAIATAFDFHVRTIRKLRLLARVHKPVLDRVAAGDMPREEELRAIAAATLEEQAAAWKRLRAKRGERVAWYELARALAKRRLLARDARFGDDLAEAHGVVWEDDLFAPAGEDGRTTTCVEAFFAAQQAWLEGNLPGNGAVLEVDEYGRGILPRGAQESWRATPGPGDLVGHFLDPRTGEVRTRIYHPPEPKPARAARSEGADGGEDASAAAPSRPAVTKKGVGLIGDLRTDALHRALREAEIADDTLLGLLVLAFSGGNVQVHSGARGDDTRWGRRGRVASGISEGGVLTTHPAALRRAAREMLVEVLSCRVGMSCSGDAALLAGRAVHAEAYLPNMATEAFLSCLSKPAVEAAARAEGVRVHPRGKDTRAALVERFRDGTYTYPGARFAPTAEAPASGGPLPCPDAAGDAEPTGREPEPDDAGGLEGTGEPDGADDRVPPPASDGVTPLRPTA</sequence>
<dbReference type="NCBIfam" id="NF010406">
    <property type="entry name" value="PRK13832.1"/>
    <property type="match status" value="1"/>
</dbReference>
<comment type="similarity">
    <text evidence="1">Belongs to the ParB family.</text>
</comment>
<dbReference type="PANTHER" id="PTHR33375:SF1">
    <property type="entry name" value="CHROMOSOME-PARTITIONING PROTEIN PARB-RELATED"/>
    <property type="match status" value="1"/>
</dbReference>
<evidence type="ECO:0000256" key="1">
    <source>
        <dbReference type="ARBA" id="ARBA00006295"/>
    </source>
</evidence>
<reference evidence="4 5" key="1">
    <citation type="journal article" date="2019" name="Int. J. Syst. Evol. Microbiol.">
        <title>The Global Catalogue of Microorganisms (GCM) 10K type strain sequencing project: providing services to taxonomists for standard genome sequencing and annotation.</title>
        <authorList>
            <consortium name="The Broad Institute Genomics Platform"/>
            <consortium name="The Broad Institute Genome Sequencing Center for Infectious Disease"/>
            <person name="Wu L."/>
            <person name="Ma J."/>
        </authorList>
    </citation>
    <scope>NUCLEOTIDE SEQUENCE [LARGE SCALE GENOMIC DNA]</scope>
    <source>
        <strain evidence="4 5">JCM 9933</strain>
    </source>
</reference>
<dbReference type="Gene3D" id="1.10.10.2830">
    <property type="match status" value="1"/>
</dbReference>
<dbReference type="Proteomes" id="UP001501588">
    <property type="component" value="Unassembled WGS sequence"/>
</dbReference>
<dbReference type="InterPro" id="IPR004437">
    <property type="entry name" value="ParB/RepB/Spo0J"/>
</dbReference>
<evidence type="ECO:0000256" key="2">
    <source>
        <dbReference type="SAM" id="MobiDB-lite"/>
    </source>
</evidence>
<dbReference type="SUPFAM" id="SSF109709">
    <property type="entry name" value="KorB DNA-binding domain-like"/>
    <property type="match status" value="1"/>
</dbReference>
<feature type="region of interest" description="Disordered" evidence="2">
    <location>
        <begin position="507"/>
        <end position="573"/>
    </location>
</feature>
<feature type="compositionally biased region" description="Basic and acidic residues" evidence="2">
    <location>
        <begin position="301"/>
        <end position="319"/>
    </location>
</feature>
<name>A0ABN1FKL6_9PROT</name>
<feature type="compositionally biased region" description="Basic and acidic residues" evidence="2">
    <location>
        <begin position="17"/>
        <end position="26"/>
    </location>
</feature>
<feature type="compositionally biased region" description="Basic and acidic residues" evidence="2">
    <location>
        <begin position="1"/>
        <end position="10"/>
    </location>
</feature>
<protein>
    <submittedName>
        <fullName evidence="4">ParB N-terminal domain-containing protein</fullName>
    </submittedName>
</protein>
<dbReference type="SUPFAM" id="SSF110849">
    <property type="entry name" value="ParB/Sulfiredoxin"/>
    <property type="match status" value="1"/>
</dbReference>
<dbReference type="InterPro" id="IPR050336">
    <property type="entry name" value="Chromosome_partition/occlusion"/>
</dbReference>